<keyword evidence="5" id="KW-1185">Reference proteome</keyword>
<dbReference type="OrthoDB" id="286301at2759"/>
<dbReference type="Pfam" id="PF02469">
    <property type="entry name" value="Fasciclin"/>
    <property type="match status" value="2"/>
</dbReference>
<sequence>MLLKHLSLAALSSTAAAQSTSSLNATLANNPSLSNLTTYLNAYPGLASQLANANNITFLAPNNDAFATLLNSSSSSSTAELVQEISALLTYHVLSGTYTAEEITSTPAFLPTMLMNSSFTNVTGGQVVEAVTTDNTTYFFSGLLQNSTVVQADLNFTGGVIHIIDRVLTIPENASATALDIGLTAFVGAVNETDLTQTVDTTPDLTIFAPNNDAFQSIGSALANLSTDDLATILTYHVVNGSQVYYSTALSDGMSLTALSGGNLTISFESDEVFVNGAKVVTPNMLIANGVCHVIDNVLNPANSTATPSSSATTGAPAYSATASDSQVPYTSGVPAASRTVDTNAQNSASAATGSESGAGASSSTSSGAAVAMRTGAVGQAVLFGAGAAVAVMGY</sequence>
<evidence type="ECO:0000259" key="3">
    <source>
        <dbReference type="PROSITE" id="PS50213"/>
    </source>
</evidence>
<proteinExistence type="predicted"/>
<dbReference type="SMART" id="SM00554">
    <property type="entry name" value="FAS1"/>
    <property type="match status" value="2"/>
</dbReference>
<evidence type="ECO:0000256" key="2">
    <source>
        <dbReference type="SAM" id="SignalP"/>
    </source>
</evidence>
<feature type="compositionally biased region" description="Low complexity" evidence="1">
    <location>
        <begin position="304"/>
        <end position="324"/>
    </location>
</feature>
<dbReference type="PROSITE" id="PS50213">
    <property type="entry name" value="FAS1"/>
    <property type="match status" value="2"/>
</dbReference>
<dbReference type="InterPro" id="IPR036378">
    <property type="entry name" value="FAS1_dom_sf"/>
</dbReference>
<dbReference type="PANTHER" id="PTHR10900:SF77">
    <property type="entry name" value="FI19380P1"/>
    <property type="match status" value="1"/>
</dbReference>
<comment type="caution">
    <text evidence="4">The sequence shown here is derived from an EMBL/GenBank/DDBJ whole genome shotgun (WGS) entry which is preliminary data.</text>
</comment>
<dbReference type="InterPro" id="IPR000782">
    <property type="entry name" value="FAS1_domain"/>
</dbReference>
<evidence type="ECO:0000313" key="5">
    <source>
        <dbReference type="Proteomes" id="UP000799776"/>
    </source>
</evidence>
<feature type="signal peptide" evidence="2">
    <location>
        <begin position="1"/>
        <end position="17"/>
    </location>
</feature>
<keyword evidence="2" id="KW-0732">Signal</keyword>
<accession>A0A9P4HTS5</accession>
<protein>
    <submittedName>
        <fullName evidence="4">Fasciclin-domain-containing protein</fullName>
    </submittedName>
</protein>
<feature type="compositionally biased region" description="Low complexity" evidence="1">
    <location>
        <begin position="348"/>
        <end position="366"/>
    </location>
</feature>
<dbReference type="InterPro" id="IPR050904">
    <property type="entry name" value="Adhesion/Biosynth-related"/>
</dbReference>
<dbReference type="EMBL" id="ML978723">
    <property type="protein sequence ID" value="KAF2086722.1"/>
    <property type="molecule type" value="Genomic_DNA"/>
</dbReference>
<evidence type="ECO:0000313" key="4">
    <source>
        <dbReference type="EMBL" id="KAF2086722.1"/>
    </source>
</evidence>
<dbReference type="GO" id="GO:0016236">
    <property type="term" value="P:macroautophagy"/>
    <property type="evidence" value="ECO:0007669"/>
    <property type="project" value="TreeGrafter"/>
</dbReference>
<reference evidence="4" key="1">
    <citation type="journal article" date="2020" name="Stud. Mycol.">
        <title>101 Dothideomycetes genomes: a test case for predicting lifestyles and emergence of pathogens.</title>
        <authorList>
            <person name="Haridas S."/>
            <person name="Albert R."/>
            <person name="Binder M."/>
            <person name="Bloem J."/>
            <person name="Labutti K."/>
            <person name="Salamov A."/>
            <person name="Andreopoulos B."/>
            <person name="Baker S."/>
            <person name="Barry K."/>
            <person name="Bills G."/>
            <person name="Bluhm B."/>
            <person name="Cannon C."/>
            <person name="Castanera R."/>
            <person name="Culley D."/>
            <person name="Daum C."/>
            <person name="Ezra D."/>
            <person name="Gonzalez J."/>
            <person name="Henrissat B."/>
            <person name="Kuo A."/>
            <person name="Liang C."/>
            <person name="Lipzen A."/>
            <person name="Lutzoni F."/>
            <person name="Magnuson J."/>
            <person name="Mondo S."/>
            <person name="Nolan M."/>
            <person name="Ohm R."/>
            <person name="Pangilinan J."/>
            <person name="Park H.-J."/>
            <person name="Ramirez L."/>
            <person name="Alfaro M."/>
            <person name="Sun H."/>
            <person name="Tritt A."/>
            <person name="Yoshinaga Y."/>
            <person name="Zwiers L.-H."/>
            <person name="Turgeon B."/>
            <person name="Goodwin S."/>
            <person name="Spatafora J."/>
            <person name="Crous P."/>
            <person name="Grigoriev I."/>
        </authorList>
    </citation>
    <scope>NUCLEOTIDE SEQUENCE</scope>
    <source>
        <strain evidence="4">CBS 121410</strain>
    </source>
</reference>
<dbReference type="Proteomes" id="UP000799776">
    <property type="component" value="Unassembled WGS sequence"/>
</dbReference>
<gene>
    <name evidence="4" type="ORF">K490DRAFT_74319</name>
</gene>
<name>A0A9P4HTS5_9PEZI</name>
<feature type="region of interest" description="Disordered" evidence="1">
    <location>
        <begin position="304"/>
        <end position="366"/>
    </location>
</feature>
<evidence type="ECO:0000256" key="1">
    <source>
        <dbReference type="SAM" id="MobiDB-lite"/>
    </source>
</evidence>
<dbReference type="SUPFAM" id="SSF82153">
    <property type="entry name" value="FAS1 domain"/>
    <property type="match status" value="2"/>
</dbReference>
<organism evidence="4 5">
    <name type="scientific">Saccharata proteae CBS 121410</name>
    <dbReference type="NCBI Taxonomy" id="1314787"/>
    <lineage>
        <taxon>Eukaryota</taxon>
        <taxon>Fungi</taxon>
        <taxon>Dikarya</taxon>
        <taxon>Ascomycota</taxon>
        <taxon>Pezizomycotina</taxon>
        <taxon>Dothideomycetes</taxon>
        <taxon>Dothideomycetes incertae sedis</taxon>
        <taxon>Botryosphaeriales</taxon>
        <taxon>Saccharataceae</taxon>
        <taxon>Saccharata</taxon>
    </lineage>
</organism>
<dbReference type="FunFam" id="2.30.180.10:FF:000032">
    <property type="entry name" value="Fasciclin domain-containing protein, putative"/>
    <property type="match status" value="1"/>
</dbReference>
<dbReference type="Gene3D" id="2.30.180.10">
    <property type="entry name" value="FAS1 domain"/>
    <property type="match status" value="2"/>
</dbReference>
<feature type="chain" id="PRO_5040328370" evidence="2">
    <location>
        <begin position="18"/>
        <end position="395"/>
    </location>
</feature>
<feature type="domain" description="FAS1" evidence="3">
    <location>
        <begin position="170"/>
        <end position="299"/>
    </location>
</feature>
<dbReference type="GO" id="GO:0000329">
    <property type="term" value="C:fungal-type vacuole membrane"/>
    <property type="evidence" value="ECO:0007669"/>
    <property type="project" value="TreeGrafter"/>
</dbReference>
<dbReference type="AlphaFoldDB" id="A0A9P4HTS5"/>
<dbReference type="PANTHER" id="PTHR10900">
    <property type="entry name" value="PERIOSTIN-RELATED"/>
    <property type="match status" value="1"/>
</dbReference>
<feature type="domain" description="FAS1" evidence="3">
    <location>
        <begin position="20"/>
        <end position="168"/>
    </location>
</feature>